<comment type="caution">
    <text evidence="1">The sequence shown here is derived from an EMBL/GenBank/DDBJ whole genome shotgun (WGS) entry which is preliminary data.</text>
</comment>
<evidence type="ECO:0000313" key="1">
    <source>
        <dbReference type="EMBL" id="MCK6255456.1"/>
    </source>
</evidence>
<dbReference type="Proteomes" id="UP001139011">
    <property type="component" value="Unassembled WGS sequence"/>
</dbReference>
<reference evidence="1" key="1">
    <citation type="submission" date="2021-09" db="EMBL/GenBank/DDBJ databases">
        <title>Genome analysis of Fictibacillus sp. KIGAM418 isolated from marine sediment.</title>
        <authorList>
            <person name="Seo M.-J."/>
            <person name="Cho E.-S."/>
            <person name="Hwang C.Y."/>
        </authorList>
    </citation>
    <scope>NUCLEOTIDE SEQUENCE</scope>
    <source>
        <strain evidence="1">KIGAM418</strain>
    </source>
</reference>
<dbReference type="AlphaFoldDB" id="A0A9X1X7R1"/>
<dbReference type="RefSeq" id="WP_248251280.1">
    <property type="nucleotide sequence ID" value="NZ_JAIWJX010000002.1"/>
</dbReference>
<proteinExistence type="predicted"/>
<dbReference type="EMBL" id="JAIWJX010000002">
    <property type="protein sequence ID" value="MCK6255456.1"/>
    <property type="molecule type" value="Genomic_DNA"/>
</dbReference>
<organism evidence="1 2">
    <name type="scientific">Fictibacillus marinisediminis</name>
    <dbReference type="NCBI Taxonomy" id="2878389"/>
    <lineage>
        <taxon>Bacteria</taxon>
        <taxon>Bacillati</taxon>
        <taxon>Bacillota</taxon>
        <taxon>Bacilli</taxon>
        <taxon>Bacillales</taxon>
        <taxon>Fictibacillaceae</taxon>
        <taxon>Fictibacillus</taxon>
    </lineage>
</organism>
<keyword evidence="2" id="KW-1185">Reference proteome</keyword>
<gene>
    <name evidence="1" type="ORF">LCY76_02300</name>
</gene>
<protein>
    <submittedName>
        <fullName evidence="1">Uncharacterized protein</fullName>
    </submittedName>
</protein>
<name>A0A9X1X7R1_9BACL</name>
<accession>A0A9X1X7R1</accession>
<evidence type="ECO:0000313" key="2">
    <source>
        <dbReference type="Proteomes" id="UP001139011"/>
    </source>
</evidence>
<sequence>MNLTLSKNIKFHEKNLEMMKMRIIDIERQNIKTKELTENQILEVIRTIIIEEANKNY</sequence>